<evidence type="ECO:0000256" key="4">
    <source>
        <dbReference type="ARBA" id="ARBA00023242"/>
    </source>
</evidence>
<dbReference type="EMBL" id="JBFTWV010000194">
    <property type="protein sequence ID" value="KAL2784109.1"/>
    <property type="molecule type" value="Genomic_DNA"/>
</dbReference>
<evidence type="ECO:0000313" key="7">
    <source>
        <dbReference type="Proteomes" id="UP001610563"/>
    </source>
</evidence>
<accession>A0ABR4FLI4</accession>
<dbReference type="Gene3D" id="4.10.240.10">
    <property type="entry name" value="Zn(2)-C6 fungal-type DNA-binding domain"/>
    <property type="match status" value="1"/>
</dbReference>
<reference evidence="6 7" key="1">
    <citation type="submission" date="2024-07" db="EMBL/GenBank/DDBJ databases">
        <title>Section-level genome sequencing and comparative genomics of Aspergillus sections Usti and Cavernicolus.</title>
        <authorList>
            <consortium name="Lawrence Berkeley National Laboratory"/>
            <person name="Nybo J.L."/>
            <person name="Vesth T.C."/>
            <person name="Theobald S."/>
            <person name="Frisvad J.C."/>
            <person name="Larsen T.O."/>
            <person name="Kjaerboelling I."/>
            <person name="Rothschild-Mancinelli K."/>
            <person name="Lyhne E.K."/>
            <person name="Kogle M.E."/>
            <person name="Barry K."/>
            <person name="Clum A."/>
            <person name="Na H."/>
            <person name="Ledsgaard L."/>
            <person name="Lin J."/>
            <person name="Lipzen A."/>
            <person name="Kuo A."/>
            <person name="Riley R."/>
            <person name="Mondo S."/>
            <person name="Labutti K."/>
            <person name="Haridas S."/>
            <person name="Pangalinan J."/>
            <person name="Salamov A.A."/>
            <person name="Simmons B.A."/>
            <person name="Magnuson J.K."/>
            <person name="Chen J."/>
            <person name="Drula E."/>
            <person name="Henrissat B."/>
            <person name="Wiebenga A."/>
            <person name="Lubbers R.J."/>
            <person name="Gomes A.C."/>
            <person name="Makela M.R."/>
            <person name="Stajich J."/>
            <person name="Grigoriev I.V."/>
            <person name="Mortensen U.H."/>
            <person name="De Vries R.P."/>
            <person name="Baker S.E."/>
            <person name="Andersen M.R."/>
        </authorList>
    </citation>
    <scope>NUCLEOTIDE SEQUENCE [LARGE SCALE GENOMIC DNA]</scope>
    <source>
        <strain evidence="6 7">CBS 209.92</strain>
    </source>
</reference>
<feature type="domain" description="Zn(2)-C6 fungal-type" evidence="5">
    <location>
        <begin position="15"/>
        <end position="45"/>
    </location>
</feature>
<evidence type="ECO:0000313" key="6">
    <source>
        <dbReference type="EMBL" id="KAL2784109.1"/>
    </source>
</evidence>
<dbReference type="InterPro" id="IPR052400">
    <property type="entry name" value="Zn2-C6_fungal_TF"/>
</dbReference>
<proteinExistence type="predicted"/>
<dbReference type="InterPro" id="IPR001138">
    <property type="entry name" value="Zn2Cys6_DnaBD"/>
</dbReference>
<dbReference type="CDD" id="cd00067">
    <property type="entry name" value="GAL4"/>
    <property type="match status" value="1"/>
</dbReference>
<keyword evidence="4" id="KW-0539">Nucleus</keyword>
<dbReference type="PANTHER" id="PTHR47657:SF11">
    <property type="entry name" value="FINGER DOMAIN PROTEIN, PUTATIVE (AFU_ORTHOLOGUE AFUA_1G01650)-RELATED"/>
    <property type="match status" value="1"/>
</dbReference>
<dbReference type="PROSITE" id="PS00463">
    <property type="entry name" value="ZN2_CY6_FUNGAL_1"/>
    <property type="match status" value="1"/>
</dbReference>
<keyword evidence="1" id="KW-0805">Transcription regulation</keyword>
<keyword evidence="2" id="KW-0238">DNA-binding</keyword>
<keyword evidence="7" id="KW-1185">Reference proteome</keyword>
<evidence type="ECO:0000256" key="2">
    <source>
        <dbReference type="ARBA" id="ARBA00023125"/>
    </source>
</evidence>
<evidence type="ECO:0000256" key="3">
    <source>
        <dbReference type="ARBA" id="ARBA00023163"/>
    </source>
</evidence>
<dbReference type="PRINTS" id="PR00755">
    <property type="entry name" value="AFLATOXINBRP"/>
</dbReference>
<evidence type="ECO:0000256" key="1">
    <source>
        <dbReference type="ARBA" id="ARBA00023015"/>
    </source>
</evidence>
<dbReference type="SMART" id="SM00066">
    <property type="entry name" value="GAL4"/>
    <property type="match status" value="1"/>
</dbReference>
<keyword evidence="3" id="KW-0804">Transcription</keyword>
<dbReference type="Pfam" id="PF00172">
    <property type="entry name" value="Zn_clus"/>
    <property type="match status" value="1"/>
</dbReference>
<gene>
    <name evidence="6" type="ORF">BJX66DRAFT_317251</name>
</gene>
<protein>
    <recommendedName>
        <fullName evidence="5">Zn(2)-C6 fungal-type domain-containing protein</fullName>
    </recommendedName>
</protein>
<dbReference type="SUPFAM" id="SSF57701">
    <property type="entry name" value="Zn2/Cys6 DNA-binding domain"/>
    <property type="match status" value="1"/>
</dbReference>
<dbReference type="PROSITE" id="PS50048">
    <property type="entry name" value="ZN2_CY6_FUNGAL_2"/>
    <property type="match status" value="1"/>
</dbReference>
<evidence type="ECO:0000259" key="5">
    <source>
        <dbReference type="PROSITE" id="PS50048"/>
    </source>
</evidence>
<name>A0ABR4FLI4_9EURO</name>
<sequence>MSSKPPRAKRRSRYGCRNCKIRKIKCDESKPQCKRCTSFGLSCPFMSDISDLQTTGQRLVVQRPVVNTNAVWISDASTTYQLTARCRDFITRYYQRSLVAPDDPGLEQVNRKLLDLAFTYPCLMHASLAVALTYDRHMNGSTTSRRTLEECHHWSQSTILFNKWLRQPLEPEAKDAIWGTAAALVISSFSPDACTPEQAWPLRTSDCDLNWLRMVKGKMALWDIVEPMRADSLFSGMAETYIEMQMPLPEVGIEGIPSALVSLCGLDEGSTAENNPYFEAAHAVARILDIADTEMRTGHVQPFIYSIHGHFEALLRKRDPVALILLYLWYRKAGQMWYIELRARVERPSICTYLRRYHRGNSAVQGFLAEGDLTVIGGREAQRARAKLSNN</sequence>
<dbReference type="PANTHER" id="PTHR47657">
    <property type="entry name" value="STEROL REGULATORY ELEMENT-BINDING PROTEIN ECM22"/>
    <property type="match status" value="1"/>
</dbReference>
<dbReference type="Proteomes" id="UP001610563">
    <property type="component" value="Unassembled WGS sequence"/>
</dbReference>
<dbReference type="InterPro" id="IPR036864">
    <property type="entry name" value="Zn2-C6_fun-type_DNA-bd_sf"/>
</dbReference>
<organism evidence="6 7">
    <name type="scientific">Aspergillus keveii</name>
    <dbReference type="NCBI Taxonomy" id="714993"/>
    <lineage>
        <taxon>Eukaryota</taxon>
        <taxon>Fungi</taxon>
        <taxon>Dikarya</taxon>
        <taxon>Ascomycota</taxon>
        <taxon>Pezizomycotina</taxon>
        <taxon>Eurotiomycetes</taxon>
        <taxon>Eurotiomycetidae</taxon>
        <taxon>Eurotiales</taxon>
        <taxon>Aspergillaceae</taxon>
        <taxon>Aspergillus</taxon>
        <taxon>Aspergillus subgen. Nidulantes</taxon>
    </lineage>
</organism>
<comment type="caution">
    <text evidence="6">The sequence shown here is derived from an EMBL/GenBank/DDBJ whole genome shotgun (WGS) entry which is preliminary data.</text>
</comment>